<gene>
    <name evidence="3" type="ORF">CEP54_011815</name>
</gene>
<dbReference type="Pfam" id="PF09747">
    <property type="entry name" value="CCD97-like_C"/>
    <property type="match status" value="2"/>
</dbReference>
<sequence>MAPIPHPILLQSKGALEKPIPREPKSPRRLAQIQAQNRRREHLARHPSYFESIEHELADPVLYERLVKRFQTAEEREAEGKVKGYGRTLEADLQRGESKLSKLKESNGSGRTPNGIENSDGDLEHPWEKPATDKAHGLQLWHAFLEERFVHGLDEDIDYRPIDSDEDLDTMIRQDAQDAWFDDEEPSWVDDEASGTDQQPRRGETGIQDF</sequence>
<evidence type="ECO:0000313" key="3">
    <source>
        <dbReference type="EMBL" id="RSL50673.1"/>
    </source>
</evidence>
<comment type="caution">
    <text evidence="3">The sequence shown here is derived from an EMBL/GenBank/DDBJ whole genome shotgun (WGS) entry which is preliminary data.</text>
</comment>
<feature type="compositionally biased region" description="Basic and acidic residues" evidence="1">
    <location>
        <begin position="96"/>
        <end position="105"/>
    </location>
</feature>
<feature type="compositionally biased region" description="Polar residues" evidence="1">
    <location>
        <begin position="106"/>
        <end position="117"/>
    </location>
</feature>
<evidence type="ECO:0000256" key="1">
    <source>
        <dbReference type="SAM" id="MobiDB-lite"/>
    </source>
</evidence>
<evidence type="ECO:0000313" key="4">
    <source>
        <dbReference type="Proteomes" id="UP000288168"/>
    </source>
</evidence>
<name>A0A428PCL5_9HYPO</name>
<feature type="region of interest" description="Disordered" evidence="1">
    <location>
        <begin position="170"/>
        <end position="210"/>
    </location>
</feature>
<feature type="domain" description="CCD97-like C-terminal" evidence="2">
    <location>
        <begin position="37"/>
        <end position="101"/>
    </location>
</feature>
<feature type="compositionally biased region" description="Basic and acidic residues" evidence="1">
    <location>
        <begin position="15"/>
        <end position="26"/>
    </location>
</feature>
<dbReference type="Proteomes" id="UP000288168">
    <property type="component" value="Unassembled WGS sequence"/>
</dbReference>
<organism evidence="3 4">
    <name type="scientific">Fusarium duplospermum</name>
    <dbReference type="NCBI Taxonomy" id="1325734"/>
    <lineage>
        <taxon>Eukaryota</taxon>
        <taxon>Fungi</taxon>
        <taxon>Dikarya</taxon>
        <taxon>Ascomycota</taxon>
        <taxon>Pezizomycotina</taxon>
        <taxon>Sordariomycetes</taxon>
        <taxon>Hypocreomycetidae</taxon>
        <taxon>Hypocreales</taxon>
        <taxon>Nectriaceae</taxon>
        <taxon>Fusarium</taxon>
        <taxon>Fusarium solani species complex</taxon>
    </lineage>
</organism>
<keyword evidence="4" id="KW-1185">Reference proteome</keyword>
<dbReference type="PANTHER" id="PTHR31840:SF1">
    <property type="entry name" value="COILED-COIL DOMAIN-CONTAINING PROTEIN 97"/>
    <property type="match status" value="1"/>
</dbReference>
<feature type="region of interest" description="Disordered" evidence="1">
    <location>
        <begin position="1"/>
        <end position="43"/>
    </location>
</feature>
<feature type="compositionally biased region" description="Acidic residues" evidence="1">
    <location>
        <begin position="180"/>
        <end position="194"/>
    </location>
</feature>
<evidence type="ECO:0000259" key="2">
    <source>
        <dbReference type="Pfam" id="PF09747"/>
    </source>
</evidence>
<accession>A0A428PCL5</accession>
<dbReference type="AlphaFoldDB" id="A0A428PCL5"/>
<dbReference type="InterPro" id="IPR018613">
    <property type="entry name" value="Ccdc97-like"/>
</dbReference>
<feature type="region of interest" description="Disordered" evidence="1">
    <location>
        <begin position="96"/>
        <end position="129"/>
    </location>
</feature>
<proteinExistence type="predicted"/>
<feature type="domain" description="CCD97-like C-terminal" evidence="2">
    <location>
        <begin position="124"/>
        <end position="184"/>
    </location>
</feature>
<dbReference type="InterPro" id="IPR040233">
    <property type="entry name" value="CCD97-like_C"/>
</dbReference>
<protein>
    <recommendedName>
        <fullName evidence="2">CCD97-like C-terminal domain-containing protein</fullName>
    </recommendedName>
</protein>
<dbReference type="EMBL" id="NKCI01000160">
    <property type="protein sequence ID" value="RSL50673.1"/>
    <property type="molecule type" value="Genomic_DNA"/>
</dbReference>
<reference evidence="3 4" key="1">
    <citation type="submission" date="2017-06" db="EMBL/GenBank/DDBJ databases">
        <title>Comparative genomic analysis of Ambrosia Fusariam Clade fungi.</title>
        <authorList>
            <person name="Stajich J.E."/>
            <person name="Carrillo J."/>
            <person name="Kijimoto T."/>
            <person name="Eskalen A."/>
            <person name="O'Donnell K."/>
            <person name="Kasson M."/>
        </authorList>
    </citation>
    <scope>NUCLEOTIDE SEQUENCE [LARGE SCALE GENOMIC DNA]</scope>
    <source>
        <strain evidence="3 4">NRRL62584</strain>
    </source>
</reference>
<dbReference type="OrthoDB" id="333176at2759"/>
<dbReference type="PANTHER" id="PTHR31840">
    <property type="entry name" value="COILED-COIL DOMAIN-CONTAINING PROTEIN 97"/>
    <property type="match status" value="1"/>
</dbReference>